<dbReference type="InterPro" id="IPR008920">
    <property type="entry name" value="TF_FadR/GntR_C"/>
</dbReference>
<evidence type="ECO:0000256" key="1">
    <source>
        <dbReference type="ARBA" id="ARBA00023015"/>
    </source>
</evidence>
<keyword evidence="3" id="KW-0804">Transcription</keyword>
<keyword evidence="2" id="KW-0238">DNA-binding</keyword>
<evidence type="ECO:0000256" key="3">
    <source>
        <dbReference type="ARBA" id="ARBA00023163"/>
    </source>
</evidence>
<organism evidence="5 6">
    <name type="scientific">Nocardioides flavus</name>
    <name type="common">ex Wang et al. 2016</name>
    <dbReference type="NCBI Taxonomy" id="2058780"/>
    <lineage>
        <taxon>Bacteria</taxon>
        <taxon>Bacillati</taxon>
        <taxon>Actinomycetota</taxon>
        <taxon>Actinomycetes</taxon>
        <taxon>Propionibacteriales</taxon>
        <taxon>Nocardioidaceae</taxon>
        <taxon>Nocardioides</taxon>
    </lineage>
</organism>
<evidence type="ECO:0000259" key="4">
    <source>
        <dbReference type="PROSITE" id="PS50949"/>
    </source>
</evidence>
<keyword evidence="6" id="KW-1185">Reference proteome</keyword>
<dbReference type="Pfam" id="PF07729">
    <property type="entry name" value="FCD"/>
    <property type="match status" value="1"/>
</dbReference>
<name>A0ABQ3HM52_9ACTN</name>
<comment type="caution">
    <text evidence="5">The sequence shown here is derived from an EMBL/GenBank/DDBJ whole genome shotgun (WGS) entry which is preliminary data.</text>
</comment>
<sequence>MTQGAGSEAGTDAGKAAEVTYLAIRRQILSGERAGGEWLREGDLAAVIGVSRTPVREALRRLAAEGLVRHEPNRGVQVEAWGVDDLDEIFSLRSQLEPWGCGLAASTGLADLEALAELADRMDEEARRAPPDLDAITELNNRFHRAILEASGNGRLVGLVSTVVEVPLVWRTFSHYSSEAMRRSLAHHHEIVQALRAGDPEWAESVMRSHVRAAWASLREEHLDPEQGPS</sequence>
<keyword evidence="1" id="KW-0805">Transcription regulation</keyword>
<evidence type="ECO:0000313" key="6">
    <source>
        <dbReference type="Proteomes" id="UP000597341"/>
    </source>
</evidence>
<evidence type="ECO:0000313" key="5">
    <source>
        <dbReference type="EMBL" id="GHE17507.1"/>
    </source>
</evidence>
<dbReference type="Pfam" id="PF00392">
    <property type="entry name" value="GntR"/>
    <property type="match status" value="1"/>
</dbReference>
<dbReference type="RefSeq" id="WP_191279454.1">
    <property type="nucleotide sequence ID" value="NZ_BNAD01000005.1"/>
</dbReference>
<evidence type="ECO:0000256" key="2">
    <source>
        <dbReference type="ARBA" id="ARBA00023125"/>
    </source>
</evidence>
<feature type="domain" description="HTH gntR-type" evidence="4">
    <location>
        <begin position="14"/>
        <end position="81"/>
    </location>
</feature>
<dbReference type="SUPFAM" id="SSF46785">
    <property type="entry name" value="Winged helix' DNA-binding domain"/>
    <property type="match status" value="1"/>
</dbReference>
<dbReference type="Gene3D" id="1.20.120.530">
    <property type="entry name" value="GntR ligand-binding domain-like"/>
    <property type="match status" value="1"/>
</dbReference>
<dbReference type="PANTHER" id="PTHR43537:SF24">
    <property type="entry name" value="GLUCONATE OPERON TRANSCRIPTIONAL REPRESSOR"/>
    <property type="match status" value="1"/>
</dbReference>
<dbReference type="CDD" id="cd07377">
    <property type="entry name" value="WHTH_GntR"/>
    <property type="match status" value="1"/>
</dbReference>
<dbReference type="PRINTS" id="PR00035">
    <property type="entry name" value="HTHGNTR"/>
</dbReference>
<dbReference type="InterPro" id="IPR036390">
    <property type="entry name" value="WH_DNA-bd_sf"/>
</dbReference>
<reference evidence="6" key="1">
    <citation type="journal article" date="2019" name="Int. J. Syst. Evol. Microbiol.">
        <title>The Global Catalogue of Microorganisms (GCM) 10K type strain sequencing project: providing services to taxonomists for standard genome sequencing and annotation.</title>
        <authorList>
            <consortium name="The Broad Institute Genomics Platform"/>
            <consortium name="The Broad Institute Genome Sequencing Center for Infectious Disease"/>
            <person name="Wu L."/>
            <person name="Ma J."/>
        </authorList>
    </citation>
    <scope>NUCLEOTIDE SEQUENCE [LARGE SCALE GENOMIC DNA]</scope>
    <source>
        <strain evidence="6">CGMCC 1.12791</strain>
    </source>
</reference>
<dbReference type="InterPro" id="IPR011711">
    <property type="entry name" value="GntR_C"/>
</dbReference>
<gene>
    <name evidence="5" type="ORF">GCM10011376_21170</name>
</gene>
<dbReference type="InterPro" id="IPR000524">
    <property type="entry name" value="Tscrpt_reg_HTH_GntR"/>
</dbReference>
<dbReference type="SMART" id="SM00895">
    <property type="entry name" value="FCD"/>
    <property type="match status" value="1"/>
</dbReference>
<proteinExistence type="predicted"/>
<protein>
    <submittedName>
        <fullName evidence="5">GntR family transcriptional regulator</fullName>
    </submittedName>
</protein>
<dbReference type="SUPFAM" id="SSF48008">
    <property type="entry name" value="GntR ligand-binding domain-like"/>
    <property type="match status" value="1"/>
</dbReference>
<dbReference type="Gene3D" id="1.10.10.10">
    <property type="entry name" value="Winged helix-like DNA-binding domain superfamily/Winged helix DNA-binding domain"/>
    <property type="match status" value="1"/>
</dbReference>
<accession>A0ABQ3HM52</accession>
<dbReference type="SMART" id="SM00345">
    <property type="entry name" value="HTH_GNTR"/>
    <property type="match status" value="1"/>
</dbReference>
<dbReference type="EMBL" id="BNAD01000005">
    <property type="protein sequence ID" value="GHE17507.1"/>
    <property type="molecule type" value="Genomic_DNA"/>
</dbReference>
<dbReference type="PROSITE" id="PS50949">
    <property type="entry name" value="HTH_GNTR"/>
    <property type="match status" value="1"/>
</dbReference>
<dbReference type="Proteomes" id="UP000597341">
    <property type="component" value="Unassembled WGS sequence"/>
</dbReference>
<dbReference type="InterPro" id="IPR036388">
    <property type="entry name" value="WH-like_DNA-bd_sf"/>
</dbReference>
<dbReference type="PANTHER" id="PTHR43537">
    <property type="entry name" value="TRANSCRIPTIONAL REGULATOR, GNTR FAMILY"/>
    <property type="match status" value="1"/>
</dbReference>